<dbReference type="InterPro" id="IPR015365">
    <property type="entry name" value="Elong-fact-P_C"/>
</dbReference>
<reference evidence="3 4" key="1">
    <citation type="journal article" date="2016" name="Nat. Commun.">
        <title>Thousands of microbial genomes shed light on interconnected biogeochemical processes in an aquifer system.</title>
        <authorList>
            <person name="Anantharaman K."/>
            <person name="Brown C.T."/>
            <person name="Hug L.A."/>
            <person name="Sharon I."/>
            <person name="Castelle C.J."/>
            <person name="Probst A.J."/>
            <person name="Thomas B.C."/>
            <person name="Singh A."/>
            <person name="Wilkins M.J."/>
            <person name="Karaoz U."/>
            <person name="Brodie E.L."/>
            <person name="Williams K.H."/>
            <person name="Hubbard S.S."/>
            <person name="Banfield J.F."/>
        </authorList>
    </citation>
    <scope>NUCLEOTIDE SEQUENCE [LARGE SCALE GENOMIC DNA]</scope>
</reference>
<dbReference type="PROSITE" id="PS01275">
    <property type="entry name" value="EFP"/>
    <property type="match status" value="1"/>
</dbReference>
<dbReference type="PANTHER" id="PTHR30053:SF12">
    <property type="entry name" value="ELONGATION FACTOR P (EF-P) FAMILY PROTEIN"/>
    <property type="match status" value="1"/>
</dbReference>
<evidence type="ECO:0000313" key="3">
    <source>
        <dbReference type="EMBL" id="OGG76298.1"/>
    </source>
</evidence>
<dbReference type="CDD" id="cd05794">
    <property type="entry name" value="S1_EF-P_repeat_2"/>
    <property type="match status" value="1"/>
</dbReference>
<dbReference type="GO" id="GO:0043043">
    <property type="term" value="P:peptide biosynthetic process"/>
    <property type="evidence" value="ECO:0007669"/>
    <property type="project" value="InterPro"/>
</dbReference>
<dbReference type="PIRSF" id="PIRSF005901">
    <property type="entry name" value="EF-P"/>
    <property type="match status" value="1"/>
</dbReference>
<dbReference type="SUPFAM" id="SSF50104">
    <property type="entry name" value="Translation proteins SH3-like domain"/>
    <property type="match status" value="1"/>
</dbReference>
<dbReference type="Pfam" id="PF08207">
    <property type="entry name" value="EFP_N"/>
    <property type="match status" value="1"/>
</dbReference>
<dbReference type="SUPFAM" id="SSF50249">
    <property type="entry name" value="Nucleic acid-binding proteins"/>
    <property type="match status" value="1"/>
</dbReference>
<dbReference type="GO" id="GO:0003746">
    <property type="term" value="F:translation elongation factor activity"/>
    <property type="evidence" value="ECO:0007669"/>
    <property type="project" value="TreeGrafter"/>
</dbReference>
<name>A0A1F6ERP3_9BACT</name>
<protein>
    <recommendedName>
        <fullName evidence="2">Elongation factor P C-terminal domain-containing protein</fullName>
    </recommendedName>
</protein>
<proteinExistence type="inferred from homology"/>
<accession>A0A1F6ERP3</accession>
<dbReference type="Gene3D" id="2.30.30.30">
    <property type="match status" value="1"/>
</dbReference>
<dbReference type="PANTHER" id="PTHR30053">
    <property type="entry name" value="ELONGATION FACTOR P"/>
    <property type="match status" value="1"/>
</dbReference>
<dbReference type="InterPro" id="IPR013185">
    <property type="entry name" value="Transl_elong_KOW-like"/>
</dbReference>
<organism evidence="3 4">
    <name type="scientific">Candidatus Kaiserbacteria bacterium RIFCSPLOWO2_01_FULL_55_19</name>
    <dbReference type="NCBI Taxonomy" id="1798516"/>
    <lineage>
        <taxon>Bacteria</taxon>
        <taxon>Candidatus Kaiseribacteriota</taxon>
    </lineage>
</organism>
<dbReference type="InterPro" id="IPR008991">
    <property type="entry name" value="Translation_prot_SH3-like_sf"/>
</dbReference>
<comment type="caution">
    <text evidence="3">The sequence shown here is derived from an EMBL/GenBank/DDBJ whole genome shotgun (WGS) entry which is preliminary data.</text>
</comment>
<dbReference type="InterPro" id="IPR020599">
    <property type="entry name" value="Transl_elong_fac_P/YeiP"/>
</dbReference>
<dbReference type="InterPro" id="IPR012340">
    <property type="entry name" value="NA-bd_OB-fold"/>
</dbReference>
<dbReference type="EMBL" id="MFMD01000035">
    <property type="protein sequence ID" value="OGG76298.1"/>
    <property type="molecule type" value="Genomic_DNA"/>
</dbReference>
<dbReference type="FunFam" id="2.40.50.140:FF:000004">
    <property type="entry name" value="Elongation factor P"/>
    <property type="match status" value="1"/>
</dbReference>
<sequence>MAVLSYNEILPKCIITYNNEPYEVLSSHIFRMQMRKPVNQTKLRHLVSGKVIEISFHQNETMNEAEVDTMQAVYLYTNKGESWFAEVGNLKNRFSFPEEVVHDKVQWLISNSVVEVLTHEEKPMTIKISVKVDLEVKDSPPAVKGNTVSGGSKLAELVSGAKIQVPLFINTGDIVRINTDTGLYTERVEKA</sequence>
<evidence type="ECO:0000259" key="2">
    <source>
        <dbReference type="SMART" id="SM00841"/>
    </source>
</evidence>
<evidence type="ECO:0000313" key="4">
    <source>
        <dbReference type="Proteomes" id="UP000176714"/>
    </source>
</evidence>
<dbReference type="InterPro" id="IPR013852">
    <property type="entry name" value="Transl_elong_P/YeiP_CS"/>
</dbReference>
<dbReference type="Proteomes" id="UP000176714">
    <property type="component" value="Unassembled WGS sequence"/>
</dbReference>
<dbReference type="InterPro" id="IPR014722">
    <property type="entry name" value="Rib_uL2_dom2"/>
</dbReference>
<dbReference type="GO" id="GO:0005829">
    <property type="term" value="C:cytosol"/>
    <property type="evidence" value="ECO:0007669"/>
    <property type="project" value="UniProtKB-ARBA"/>
</dbReference>
<evidence type="ECO:0000256" key="1">
    <source>
        <dbReference type="ARBA" id="ARBA00009479"/>
    </source>
</evidence>
<dbReference type="AlphaFoldDB" id="A0A1F6ERP3"/>
<dbReference type="SMART" id="SM00841">
    <property type="entry name" value="Elong-fact-P_C"/>
    <property type="match status" value="1"/>
</dbReference>
<dbReference type="Gene3D" id="2.40.50.140">
    <property type="entry name" value="Nucleic acid-binding proteins"/>
    <property type="match status" value="2"/>
</dbReference>
<feature type="domain" description="Elongation factor P C-terminal" evidence="2">
    <location>
        <begin position="132"/>
        <end position="187"/>
    </location>
</feature>
<gene>
    <name evidence="3" type="ORF">A2950_01660</name>
</gene>
<comment type="similarity">
    <text evidence="1">Belongs to the elongation factor P family.</text>
</comment>
<dbReference type="STRING" id="1798516.A2950_01660"/>
<dbReference type="Pfam" id="PF09285">
    <property type="entry name" value="Elong-fact-P_C"/>
    <property type="match status" value="1"/>
</dbReference>